<keyword evidence="7" id="KW-0677">Repeat</keyword>
<organism evidence="15">
    <name type="scientific">Rouxiella sp. WC2420</name>
    <dbReference type="NCBI Taxonomy" id="3234145"/>
    <lineage>
        <taxon>Bacteria</taxon>
        <taxon>Pseudomonadati</taxon>
        <taxon>Pseudomonadota</taxon>
        <taxon>Gammaproteobacteria</taxon>
        <taxon>Enterobacterales</taxon>
        <taxon>Yersiniaceae</taxon>
        <taxon>Rouxiella</taxon>
    </lineage>
</organism>
<sequence length="433" mass="46630">MIKHSGLLASLLFAGLASASATAADSSISKGHYLAQAGDCAACHTAAGGADFAGGLKMLTPIGAIYSTNITPDKQSGIGDYTYDDFAKAVRGGVAKDGHHLYPAMPYTSFSKISDEDMHALYDYFMNEVPAVNQTNRDSDIPWPLNMRWPLIFWNLAFHDKQQYKPDSTQSAQWNRGAYLIQGLEHCGTCHTPRGIGFQEKALDQKDAAFLTGGTLEGWHAPDLTGNVKEGIGSWSQKDIVSFLQSGWTTHSAAFGSMTDVIEHSTQHLSDEDVNAIAVYLKSIKSSDPQAVAPKDDDSTQAALVKGDMSMPGAQVYMDNCAACHRTDGQGYSKTFPALAHNSALLGDDPSSLISIILRGGKAAVTQKAVTGLTMPDFGWRLDDQQVADLSTFIRSSWGNNASGVKASQVKELRKTVSTVERKNPDKQQNAQQ</sequence>
<comment type="cofactor">
    <cofactor evidence="11">
        <name>heme c</name>
        <dbReference type="ChEBI" id="CHEBI:61717"/>
    </cofactor>
    <text evidence="11">Binds 3 heme c groups covalently per subunit.</text>
</comment>
<evidence type="ECO:0000256" key="6">
    <source>
        <dbReference type="ARBA" id="ARBA00022729"/>
    </source>
</evidence>
<evidence type="ECO:0000256" key="1">
    <source>
        <dbReference type="ARBA" id="ARBA00004236"/>
    </source>
</evidence>
<dbReference type="GO" id="GO:0020037">
    <property type="term" value="F:heme binding"/>
    <property type="evidence" value="ECO:0007669"/>
    <property type="project" value="InterPro"/>
</dbReference>
<dbReference type="PANTHER" id="PTHR35008">
    <property type="entry name" value="BLL4482 PROTEIN-RELATED"/>
    <property type="match status" value="1"/>
</dbReference>
<feature type="domain" description="Cytochrome c" evidence="14">
    <location>
        <begin position="172"/>
        <end position="285"/>
    </location>
</feature>
<dbReference type="InterPro" id="IPR008168">
    <property type="entry name" value="Cyt_C_IC"/>
</dbReference>
<feature type="binding site" description="covalent" evidence="11">
    <location>
        <position position="40"/>
    </location>
    <ligand>
        <name>heme c</name>
        <dbReference type="ChEBI" id="CHEBI:61717"/>
        <label>1</label>
    </ligand>
</feature>
<dbReference type="GO" id="GO:0009055">
    <property type="term" value="F:electron transfer activity"/>
    <property type="evidence" value="ECO:0007669"/>
    <property type="project" value="InterPro"/>
</dbReference>
<evidence type="ECO:0000256" key="10">
    <source>
        <dbReference type="ARBA" id="ARBA00023136"/>
    </source>
</evidence>
<evidence type="ECO:0000256" key="4">
    <source>
        <dbReference type="ARBA" id="ARBA00022617"/>
    </source>
</evidence>
<feature type="domain" description="Cytochrome c" evidence="14">
    <location>
        <begin position="308"/>
        <end position="398"/>
    </location>
</feature>
<feature type="binding site" description="axial binding residue" evidence="12">
    <location>
        <position position="325"/>
    </location>
    <ligand>
        <name>heme c</name>
        <dbReference type="ChEBI" id="CHEBI:61717"/>
        <label>3</label>
    </ligand>
    <ligandPart>
        <name>Fe</name>
        <dbReference type="ChEBI" id="CHEBI:18248"/>
    </ligandPart>
</feature>
<name>A0AB39VLB6_9GAMM</name>
<dbReference type="PRINTS" id="PR00605">
    <property type="entry name" value="CYTCHROMECIC"/>
</dbReference>
<dbReference type="SUPFAM" id="SSF46626">
    <property type="entry name" value="Cytochrome c"/>
    <property type="match status" value="3"/>
</dbReference>
<evidence type="ECO:0000256" key="11">
    <source>
        <dbReference type="PIRSR" id="PIRSR000018-50"/>
    </source>
</evidence>
<dbReference type="PIRSF" id="PIRSF000018">
    <property type="entry name" value="Mb_ADH_cyt_c"/>
    <property type="match status" value="1"/>
</dbReference>
<gene>
    <name evidence="15" type="ORF">AB3G37_13570</name>
</gene>
<feature type="signal peptide" evidence="13">
    <location>
        <begin position="1"/>
        <end position="23"/>
    </location>
</feature>
<dbReference type="Pfam" id="PF00034">
    <property type="entry name" value="Cytochrom_C"/>
    <property type="match status" value="3"/>
</dbReference>
<dbReference type="GO" id="GO:0005886">
    <property type="term" value="C:plasma membrane"/>
    <property type="evidence" value="ECO:0007669"/>
    <property type="project" value="UniProtKB-SubCell"/>
</dbReference>
<accession>A0AB39VLB6</accession>
<dbReference type="InterPro" id="IPR036909">
    <property type="entry name" value="Cyt_c-like_dom_sf"/>
</dbReference>
<keyword evidence="6 13" id="KW-0732">Signal</keyword>
<evidence type="ECO:0000256" key="5">
    <source>
        <dbReference type="ARBA" id="ARBA00022723"/>
    </source>
</evidence>
<dbReference type="AlphaFoldDB" id="A0AB39VLB6"/>
<evidence type="ECO:0000259" key="14">
    <source>
        <dbReference type="PROSITE" id="PS51007"/>
    </source>
</evidence>
<keyword evidence="2" id="KW-0813">Transport</keyword>
<dbReference type="PANTHER" id="PTHR35008:SF8">
    <property type="entry name" value="ALCOHOL DEHYDROGENASE CYTOCHROME C SUBUNIT"/>
    <property type="match status" value="1"/>
</dbReference>
<dbReference type="GO" id="GO:0005506">
    <property type="term" value="F:iron ion binding"/>
    <property type="evidence" value="ECO:0007669"/>
    <property type="project" value="InterPro"/>
</dbReference>
<feature type="binding site" description="covalent" evidence="11">
    <location>
        <position position="187"/>
    </location>
    <ligand>
        <name>heme c</name>
        <dbReference type="ChEBI" id="CHEBI:61717"/>
        <label>2</label>
    </ligand>
</feature>
<evidence type="ECO:0000256" key="7">
    <source>
        <dbReference type="ARBA" id="ARBA00022737"/>
    </source>
</evidence>
<feature type="binding site" description="covalent" evidence="11">
    <location>
        <position position="190"/>
    </location>
    <ligand>
        <name>heme c</name>
        <dbReference type="ChEBI" id="CHEBI:61717"/>
        <label>2</label>
    </ligand>
</feature>
<dbReference type="InterPro" id="IPR014353">
    <property type="entry name" value="Membr-bd_ADH_cyt_c"/>
</dbReference>
<evidence type="ECO:0000313" key="15">
    <source>
        <dbReference type="EMBL" id="XDU70615.1"/>
    </source>
</evidence>
<dbReference type="RefSeq" id="WP_369788120.1">
    <property type="nucleotide sequence ID" value="NZ_CP165628.1"/>
</dbReference>
<evidence type="ECO:0000256" key="12">
    <source>
        <dbReference type="PIRSR" id="PIRSR000018-51"/>
    </source>
</evidence>
<feature type="domain" description="Cytochrome c" evidence="14">
    <location>
        <begin position="26"/>
        <end position="129"/>
    </location>
</feature>
<feature type="binding site" description="covalent" evidence="11">
    <location>
        <position position="321"/>
    </location>
    <ligand>
        <name>heme c</name>
        <dbReference type="ChEBI" id="CHEBI:61717"/>
        <label>3</label>
    </ligand>
</feature>
<evidence type="ECO:0000256" key="9">
    <source>
        <dbReference type="ARBA" id="ARBA00023004"/>
    </source>
</evidence>
<evidence type="ECO:0000256" key="3">
    <source>
        <dbReference type="ARBA" id="ARBA00022475"/>
    </source>
</evidence>
<keyword evidence="3" id="KW-1003">Cell membrane</keyword>
<comment type="subcellular location">
    <subcellularLocation>
        <location evidence="1">Cell membrane</location>
    </subcellularLocation>
</comment>
<dbReference type="EMBL" id="CP165628">
    <property type="protein sequence ID" value="XDU70615.1"/>
    <property type="molecule type" value="Genomic_DNA"/>
</dbReference>
<evidence type="ECO:0000256" key="13">
    <source>
        <dbReference type="SAM" id="SignalP"/>
    </source>
</evidence>
<feature type="binding site" description="covalent" evidence="11">
    <location>
        <position position="43"/>
    </location>
    <ligand>
        <name>heme c</name>
        <dbReference type="ChEBI" id="CHEBI:61717"/>
        <label>1</label>
    </ligand>
</feature>
<feature type="binding site" description="covalent" evidence="11">
    <location>
        <position position="324"/>
    </location>
    <ligand>
        <name>heme c</name>
        <dbReference type="ChEBI" id="CHEBI:61717"/>
        <label>3</label>
    </ligand>
</feature>
<keyword evidence="9 12" id="KW-0408">Iron</keyword>
<dbReference type="Gene3D" id="1.10.760.10">
    <property type="entry name" value="Cytochrome c-like domain"/>
    <property type="match status" value="3"/>
</dbReference>
<dbReference type="InterPro" id="IPR009056">
    <property type="entry name" value="Cyt_c-like_dom"/>
</dbReference>
<evidence type="ECO:0000256" key="2">
    <source>
        <dbReference type="ARBA" id="ARBA00022448"/>
    </source>
</evidence>
<protein>
    <submittedName>
        <fullName evidence="15">Cytochrome c</fullName>
    </submittedName>
</protein>
<dbReference type="PROSITE" id="PS51007">
    <property type="entry name" value="CYTC"/>
    <property type="match status" value="3"/>
</dbReference>
<evidence type="ECO:0000256" key="8">
    <source>
        <dbReference type="ARBA" id="ARBA00022982"/>
    </source>
</evidence>
<proteinExistence type="predicted"/>
<feature type="binding site" description="axial binding residue" evidence="12">
    <location>
        <position position="44"/>
    </location>
    <ligand>
        <name>heme c</name>
        <dbReference type="ChEBI" id="CHEBI:61717"/>
        <label>1</label>
    </ligand>
    <ligandPart>
        <name>Fe</name>
        <dbReference type="ChEBI" id="CHEBI:18248"/>
    </ligandPart>
</feature>
<keyword evidence="8" id="KW-0249">Electron transport</keyword>
<keyword evidence="10" id="KW-0472">Membrane</keyword>
<feature type="binding site" description="axial binding residue" evidence="12">
    <location>
        <position position="191"/>
    </location>
    <ligand>
        <name>heme c</name>
        <dbReference type="ChEBI" id="CHEBI:61717"/>
        <label>2</label>
    </ligand>
    <ligandPart>
        <name>Fe</name>
        <dbReference type="ChEBI" id="CHEBI:18248"/>
    </ligandPart>
</feature>
<dbReference type="InterPro" id="IPR051459">
    <property type="entry name" value="Cytochrome_c-type_DH"/>
</dbReference>
<dbReference type="GO" id="GO:0016614">
    <property type="term" value="F:oxidoreductase activity, acting on CH-OH group of donors"/>
    <property type="evidence" value="ECO:0007669"/>
    <property type="project" value="InterPro"/>
</dbReference>
<keyword evidence="5 12" id="KW-0479">Metal-binding</keyword>
<reference evidence="15" key="1">
    <citation type="submission" date="2024-07" db="EMBL/GenBank/DDBJ databases">
        <authorList>
            <person name="Biller S.J."/>
        </authorList>
    </citation>
    <scope>NUCLEOTIDE SEQUENCE</scope>
    <source>
        <strain evidence="15">WC2420</strain>
    </source>
</reference>
<feature type="chain" id="PRO_5044241681" evidence="13">
    <location>
        <begin position="24"/>
        <end position="433"/>
    </location>
</feature>
<keyword evidence="4 11" id="KW-0349">Heme</keyword>